<dbReference type="PRINTS" id="PR00032">
    <property type="entry name" value="HTHARAC"/>
</dbReference>
<feature type="domain" description="HTH araC/xylS-type" evidence="4">
    <location>
        <begin position="169"/>
        <end position="267"/>
    </location>
</feature>
<dbReference type="InterPro" id="IPR020449">
    <property type="entry name" value="Tscrpt_reg_AraC-type_HTH"/>
</dbReference>
<dbReference type="SUPFAM" id="SSF46689">
    <property type="entry name" value="Homeodomain-like"/>
    <property type="match status" value="2"/>
</dbReference>
<dbReference type="GO" id="GO:0003700">
    <property type="term" value="F:DNA-binding transcription factor activity"/>
    <property type="evidence" value="ECO:0007669"/>
    <property type="project" value="InterPro"/>
</dbReference>
<evidence type="ECO:0000256" key="3">
    <source>
        <dbReference type="ARBA" id="ARBA00023163"/>
    </source>
</evidence>
<dbReference type="SUPFAM" id="SSF51215">
    <property type="entry name" value="Regulatory protein AraC"/>
    <property type="match status" value="1"/>
</dbReference>
<dbReference type="PROSITE" id="PS01124">
    <property type="entry name" value="HTH_ARAC_FAMILY_2"/>
    <property type="match status" value="1"/>
</dbReference>
<dbReference type="InterPro" id="IPR037923">
    <property type="entry name" value="HTH-like"/>
</dbReference>
<evidence type="ECO:0000256" key="1">
    <source>
        <dbReference type="ARBA" id="ARBA00023015"/>
    </source>
</evidence>
<dbReference type="AlphaFoldDB" id="A0A927H575"/>
<dbReference type="EMBL" id="JACXIY010000014">
    <property type="protein sequence ID" value="MBD2869191.1"/>
    <property type="molecule type" value="Genomic_DNA"/>
</dbReference>
<dbReference type="InterPro" id="IPR003313">
    <property type="entry name" value="AraC-bd"/>
</dbReference>
<dbReference type="InterPro" id="IPR018060">
    <property type="entry name" value="HTH_AraC"/>
</dbReference>
<keyword evidence="2" id="KW-0238">DNA-binding</keyword>
<dbReference type="Pfam" id="PF02311">
    <property type="entry name" value="AraC_binding"/>
    <property type="match status" value="1"/>
</dbReference>
<keyword evidence="3" id="KW-0804">Transcription</keyword>
<dbReference type="InterPro" id="IPR018062">
    <property type="entry name" value="HTH_AraC-typ_CS"/>
</dbReference>
<keyword evidence="1" id="KW-0805">Transcription regulation</keyword>
<dbReference type="Proteomes" id="UP000632125">
    <property type="component" value="Unassembled WGS sequence"/>
</dbReference>
<evidence type="ECO:0000259" key="4">
    <source>
        <dbReference type="PROSITE" id="PS01124"/>
    </source>
</evidence>
<dbReference type="RefSeq" id="WP_190861113.1">
    <property type="nucleotide sequence ID" value="NZ_JACXIY010000014.1"/>
</dbReference>
<evidence type="ECO:0000256" key="2">
    <source>
        <dbReference type="ARBA" id="ARBA00023125"/>
    </source>
</evidence>
<proteinExistence type="predicted"/>
<gene>
    <name evidence="5" type="ORF">IDH41_11445</name>
</gene>
<comment type="caution">
    <text evidence="5">The sequence shown here is derived from an EMBL/GenBank/DDBJ whole genome shotgun (WGS) entry which is preliminary data.</text>
</comment>
<dbReference type="PANTHER" id="PTHR43280:SF30">
    <property type="entry name" value="MMSAB OPERON REGULATORY PROTEIN"/>
    <property type="match status" value="1"/>
</dbReference>
<evidence type="ECO:0000313" key="5">
    <source>
        <dbReference type="EMBL" id="MBD2869191.1"/>
    </source>
</evidence>
<keyword evidence="6" id="KW-1185">Reference proteome</keyword>
<evidence type="ECO:0000313" key="6">
    <source>
        <dbReference type="Proteomes" id="UP000632125"/>
    </source>
</evidence>
<dbReference type="Pfam" id="PF12833">
    <property type="entry name" value="HTH_18"/>
    <property type="match status" value="1"/>
</dbReference>
<dbReference type="InterPro" id="IPR009057">
    <property type="entry name" value="Homeodomain-like_sf"/>
</dbReference>
<dbReference type="Gene3D" id="1.10.10.60">
    <property type="entry name" value="Homeodomain-like"/>
    <property type="match status" value="2"/>
</dbReference>
<organism evidence="5 6">
    <name type="scientific">Paenibacillus arenilitoris</name>
    <dbReference type="NCBI Taxonomy" id="2772299"/>
    <lineage>
        <taxon>Bacteria</taxon>
        <taxon>Bacillati</taxon>
        <taxon>Bacillota</taxon>
        <taxon>Bacilli</taxon>
        <taxon>Bacillales</taxon>
        <taxon>Paenibacillaceae</taxon>
        <taxon>Paenibacillus</taxon>
    </lineage>
</organism>
<dbReference type="PROSITE" id="PS00041">
    <property type="entry name" value="HTH_ARAC_FAMILY_1"/>
    <property type="match status" value="1"/>
</dbReference>
<sequence length="298" mass="33440">MHGQSFLPVIHVSGDVVKKPGTGLGPRVLGDYELLFFPDGSGTVYRVEEEAHTLREPCFIMTRPGERHQYDYDPQQPTRHLFLHFGFERNATVMPDLDILKPGGPSVVPGGGELPLSMLKQILFVSHAAPDRVDSWGGALLLALLHEVNGLTEGGPPALRQSRIPPQLAKALDHIEKHLDEPLSVERLAQASGWTHEHFSRSFVKHLGRTPREAIIHKRIERACQMLLHEERSVKEVAYAVGFADENYFSRVFKSVKGMTATEYRTKHSNPIYKDLAPIGDGDSLYPPNRILYNSWTK</sequence>
<dbReference type="GO" id="GO:0043565">
    <property type="term" value="F:sequence-specific DNA binding"/>
    <property type="evidence" value="ECO:0007669"/>
    <property type="project" value="InterPro"/>
</dbReference>
<protein>
    <submittedName>
        <fullName evidence="5">Helix-turn-helix transcriptional regulator</fullName>
    </submittedName>
</protein>
<dbReference type="SMART" id="SM00342">
    <property type="entry name" value="HTH_ARAC"/>
    <property type="match status" value="1"/>
</dbReference>
<name>A0A927H575_9BACL</name>
<reference evidence="5" key="1">
    <citation type="submission" date="2020-09" db="EMBL/GenBank/DDBJ databases">
        <title>A novel bacterium of genus Paenibacillus, isolated from South China Sea.</title>
        <authorList>
            <person name="Huang H."/>
            <person name="Mo K."/>
            <person name="Hu Y."/>
        </authorList>
    </citation>
    <scope>NUCLEOTIDE SEQUENCE</scope>
    <source>
        <strain evidence="5">IB182493</strain>
    </source>
</reference>
<accession>A0A927H575</accession>
<dbReference type="PANTHER" id="PTHR43280">
    <property type="entry name" value="ARAC-FAMILY TRANSCRIPTIONAL REGULATOR"/>
    <property type="match status" value="1"/>
</dbReference>